<sequence length="209" mass="22551">MGPSQQQDMSNLAENMSSLTMPGQHQITNQQTSPLLTLPPELRNRIYSLALTSNSKINPTKTGLLKRPALLQTSHQIRAEATQMWFACNAFQLPLNPSHPTNLHNFLSSTGKANLAVLGKLELQYAVCVAAGDSYTHPSTKQPSILALLYLLAEAGVRMQVLEASTARCACRSGGRCKSSARAYVYAFRMLLGAFRSSAEGGRGSAVKG</sequence>
<dbReference type="VEuPathDB" id="FungiDB:BTJ68_14045"/>
<reference evidence="1 2" key="1">
    <citation type="journal article" date="2018" name="BMC Genomics">
        <title>Genomic evidence for intraspecific hybridization in a clonal and extremely halotolerant yeast.</title>
        <authorList>
            <person name="Gostincar C."/>
            <person name="Stajich J.E."/>
            <person name="Zupancic J."/>
            <person name="Zalar P."/>
            <person name="Gunde-Cimerman N."/>
        </authorList>
    </citation>
    <scope>NUCLEOTIDE SEQUENCE [LARGE SCALE GENOMIC DNA]</scope>
    <source>
        <strain evidence="1 2">EXF-171</strain>
    </source>
</reference>
<accession>A0A3M7H191</accession>
<name>A0A3M7H191_HORWE</name>
<dbReference type="PANTHER" id="PTHR42085">
    <property type="entry name" value="F-BOX DOMAIN-CONTAINING PROTEIN"/>
    <property type="match status" value="1"/>
</dbReference>
<comment type="caution">
    <text evidence="1">The sequence shown here is derived from an EMBL/GenBank/DDBJ whole genome shotgun (WGS) entry which is preliminary data.</text>
</comment>
<dbReference type="PANTHER" id="PTHR42085:SF1">
    <property type="entry name" value="F-BOX DOMAIN-CONTAINING PROTEIN"/>
    <property type="match status" value="1"/>
</dbReference>
<proteinExistence type="predicted"/>
<evidence type="ECO:0000313" key="2">
    <source>
        <dbReference type="Proteomes" id="UP000281468"/>
    </source>
</evidence>
<dbReference type="EMBL" id="QWIQ01000104">
    <property type="protein sequence ID" value="RMZ07191.1"/>
    <property type="molecule type" value="Genomic_DNA"/>
</dbReference>
<dbReference type="Proteomes" id="UP000281468">
    <property type="component" value="Unassembled WGS sequence"/>
</dbReference>
<dbReference type="InterPro" id="IPR038883">
    <property type="entry name" value="AN11006-like"/>
</dbReference>
<dbReference type="AlphaFoldDB" id="A0A3M7H191"/>
<gene>
    <name evidence="1" type="ORF">D0862_04350</name>
</gene>
<protein>
    <submittedName>
        <fullName evidence="1">Uncharacterized protein</fullName>
    </submittedName>
</protein>
<organism evidence="1 2">
    <name type="scientific">Hortaea werneckii</name>
    <name type="common">Black yeast</name>
    <name type="synonym">Cladosporium werneckii</name>
    <dbReference type="NCBI Taxonomy" id="91943"/>
    <lineage>
        <taxon>Eukaryota</taxon>
        <taxon>Fungi</taxon>
        <taxon>Dikarya</taxon>
        <taxon>Ascomycota</taxon>
        <taxon>Pezizomycotina</taxon>
        <taxon>Dothideomycetes</taxon>
        <taxon>Dothideomycetidae</taxon>
        <taxon>Mycosphaerellales</taxon>
        <taxon>Teratosphaeriaceae</taxon>
        <taxon>Hortaea</taxon>
    </lineage>
</organism>
<evidence type="ECO:0000313" key="1">
    <source>
        <dbReference type="EMBL" id="RMZ07191.1"/>
    </source>
</evidence>